<keyword evidence="5" id="KW-0408">Iron</keyword>
<feature type="transmembrane region" description="Helical" evidence="7">
    <location>
        <begin position="50"/>
        <end position="69"/>
    </location>
</feature>
<dbReference type="Pfam" id="PF01794">
    <property type="entry name" value="Ferric_reduct"/>
    <property type="match status" value="1"/>
</dbReference>
<reference evidence="10" key="1">
    <citation type="submission" date="2017-05" db="EMBL/GenBank/DDBJ databases">
        <title>Physiological properties and genetic analysis related to exopolysaccharide production of fresh-water unicellular cyanobacterium Aphanothece sacrum, Suizenji Nori, that has been cultured as a food source in Japan.</title>
        <authorList>
            <person name="Kanesaki Y."/>
            <person name="Yoshikawa S."/>
            <person name="Ohki K."/>
        </authorList>
    </citation>
    <scope>NUCLEOTIDE SEQUENCE [LARGE SCALE GENOMIC DNA]</scope>
    <source>
        <strain evidence="10">FPU1</strain>
    </source>
</reference>
<dbReference type="AlphaFoldDB" id="A0A401IC93"/>
<evidence type="ECO:0000256" key="3">
    <source>
        <dbReference type="ARBA" id="ARBA00022692"/>
    </source>
</evidence>
<keyword evidence="2" id="KW-0813">Transport</keyword>
<proteinExistence type="predicted"/>
<dbReference type="RefSeq" id="WP_124977724.1">
    <property type="nucleotide sequence ID" value="NZ_BDQK01000001.1"/>
</dbReference>
<dbReference type="EMBL" id="BDQK01000001">
    <property type="protein sequence ID" value="GBF78913.1"/>
    <property type="molecule type" value="Genomic_DNA"/>
</dbReference>
<sequence length="187" mass="21941">MTFNTGLLGNFLGFVAIFFYIVTLLPTNLRIVFPQTKKTGIPKFLLQQRRLIGILAFLVALGHGYLLVMKRDFDFFDFKTSWIYIQGVVTLTIFTLLAITSNDWSIKRLKKNWKRLHNLTYIAMFLLTWHIWGKMSGHWTYLTPISLVGMGLITILYLLRRYIEKRNELQKKKQKEVPALLPEKVEV</sequence>
<feature type="transmembrane region" description="Helical" evidence="7">
    <location>
        <begin position="6"/>
        <end position="29"/>
    </location>
</feature>
<evidence type="ECO:0000313" key="9">
    <source>
        <dbReference type="EMBL" id="GBF78913.1"/>
    </source>
</evidence>
<dbReference type="InterPro" id="IPR013130">
    <property type="entry name" value="Fe3_Rdtase_TM_dom"/>
</dbReference>
<dbReference type="InterPro" id="IPR022837">
    <property type="entry name" value="MsrQ-like"/>
</dbReference>
<keyword evidence="3 7" id="KW-0812">Transmembrane</keyword>
<name>A0A401IC93_APHSA</name>
<keyword evidence="10" id="KW-1185">Reference proteome</keyword>
<organism evidence="9 10">
    <name type="scientific">Aphanothece sacrum FPU1</name>
    <dbReference type="NCBI Taxonomy" id="1920663"/>
    <lineage>
        <taxon>Bacteria</taxon>
        <taxon>Bacillati</taxon>
        <taxon>Cyanobacteriota</taxon>
        <taxon>Cyanophyceae</taxon>
        <taxon>Oscillatoriophycideae</taxon>
        <taxon>Chroococcales</taxon>
        <taxon>Aphanothecaceae</taxon>
        <taxon>Aphanothece</taxon>
    </lineage>
</organism>
<evidence type="ECO:0000259" key="8">
    <source>
        <dbReference type="Pfam" id="PF01794"/>
    </source>
</evidence>
<dbReference type="GO" id="GO:0016679">
    <property type="term" value="F:oxidoreductase activity, acting on diphenols and related substances as donors"/>
    <property type="evidence" value="ECO:0007669"/>
    <property type="project" value="TreeGrafter"/>
</dbReference>
<protein>
    <submittedName>
        <fullName evidence="9">Sulfite oxidase</fullName>
    </submittedName>
</protein>
<evidence type="ECO:0000256" key="6">
    <source>
        <dbReference type="ARBA" id="ARBA00023136"/>
    </source>
</evidence>
<dbReference type="PANTHER" id="PTHR36964">
    <property type="entry name" value="PROTEIN-METHIONINE-SULFOXIDE REDUCTASE HEME-BINDING SUBUNIT MSRQ"/>
    <property type="match status" value="1"/>
</dbReference>
<keyword evidence="6 7" id="KW-0472">Membrane</keyword>
<evidence type="ECO:0000256" key="5">
    <source>
        <dbReference type="ARBA" id="ARBA00023004"/>
    </source>
</evidence>
<evidence type="ECO:0000256" key="2">
    <source>
        <dbReference type="ARBA" id="ARBA00022448"/>
    </source>
</evidence>
<dbReference type="GO" id="GO:0005886">
    <property type="term" value="C:plasma membrane"/>
    <property type="evidence" value="ECO:0007669"/>
    <property type="project" value="TreeGrafter"/>
</dbReference>
<gene>
    <name evidence="9" type="ORF">AsFPU1_0304</name>
</gene>
<dbReference type="Proteomes" id="UP000287247">
    <property type="component" value="Unassembled WGS sequence"/>
</dbReference>
<feature type="transmembrane region" description="Helical" evidence="7">
    <location>
        <begin position="81"/>
        <end position="104"/>
    </location>
</feature>
<feature type="transmembrane region" description="Helical" evidence="7">
    <location>
        <begin position="138"/>
        <end position="159"/>
    </location>
</feature>
<dbReference type="OrthoDB" id="9788328at2"/>
<dbReference type="PANTHER" id="PTHR36964:SF1">
    <property type="entry name" value="PROTEIN-METHIONINE-SULFOXIDE REDUCTASE HEME-BINDING SUBUNIT MSRQ"/>
    <property type="match status" value="1"/>
</dbReference>
<evidence type="ECO:0000313" key="10">
    <source>
        <dbReference type="Proteomes" id="UP000287247"/>
    </source>
</evidence>
<comment type="subcellular location">
    <subcellularLocation>
        <location evidence="1">Membrane</location>
        <topology evidence="1">Multi-pass membrane protein</topology>
    </subcellularLocation>
</comment>
<feature type="domain" description="Ferric oxidoreductase" evidence="8">
    <location>
        <begin position="12"/>
        <end position="127"/>
    </location>
</feature>
<dbReference type="GO" id="GO:0020037">
    <property type="term" value="F:heme binding"/>
    <property type="evidence" value="ECO:0007669"/>
    <property type="project" value="TreeGrafter"/>
</dbReference>
<accession>A0A401IC93</accession>
<evidence type="ECO:0000256" key="7">
    <source>
        <dbReference type="SAM" id="Phobius"/>
    </source>
</evidence>
<evidence type="ECO:0000256" key="4">
    <source>
        <dbReference type="ARBA" id="ARBA00022989"/>
    </source>
</evidence>
<feature type="transmembrane region" description="Helical" evidence="7">
    <location>
        <begin position="116"/>
        <end position="132"/>
    </location>
</feature>
<evidence type="ECO:0000256" key="1">
    <source>
        <dbReference type="ARBA" id="ARBA00004141"/>
    </source>
</evidence>
<keyword evidence="4 7" id="KW-1133">Transmembrane helix</keyword>
<comment type="caution">
    <text evidence="9">The sequence shown here is derived from an EMBL/GenBank/DDBJ whole genome shotgun (WGS) entry which is preliminary data.</text>
</comment>
<dbReference type="GO" id="GO:0010181">
    <property type="term" value="F:FMN binding"/>
    <property type="evidence" value="ECO:0007669"/>
    <property type="project" value="TreeGrafter"/>
</dbReference>